<dbReference type="Proteomes" id="UP000698800">
    <property type="component" value="Unassembled WGS sequence"/>
</dbReference>
<name>A0A9P8I8N8_9PEZI</name>
<organism evidence="1 2">
    <name type="scientific">Glutinoglossum americanum</name>
    <dbReference type="NCBI Taxonomy" id="1670608"/>
    <lineage>
        <taxon>Eukaryota</taxon>
        <taxon>Fungi</taxon>
        <taxon>Dikarya</taxon>
        <taxon>Ascomycota</taxon>
        <taxon>Pezizomycotina</taxon>
        <taxon>Geoglossomycetes</taxon>
        <taxon>Geoglossales</taxon>
        <taxon>Geoglossaceae</taxon>
        <taxon>Glutinoglossum</taxon>
    </lineage>
</organism>
<comment type="caution">
    <text evidence="1">The sequence shown here is derived from an EMBL/GenBank/DDBJ whole genome shotgun (WGS) entry which is preliminary data.</text>
</comment>
<sequence>MELKHLGMDLKHLGTKAKSTHHALSMTLLIRDARHQLIYHKIYIDSDLINTGHIGTGDTGATVGYAAEYIIQCSCNLPEPNRKRWE</sequence>
<evidence type="ECO:0000313" key="2">
    <source>
        <dbReference type="Proteomes" id="UP000698800"/>
    </source>
</evidence>
<keyword evidence="2" id="KW-1185">Reference proteome</keyword>
<accession>A0A9P8I8N8</accession>
<evidence type="ECO:0000313" key="1">
    <source>
        <dbReference type="EMBL" id="KAH0544652.1"/>
    </source>
</evidence>
<dbReference type="EMBL" id="JAGHQL010000015">
    <property type="protein sequence ID" value="KAH0544652.1"/>
    <property type="molecule type" value="Genomic_DNA"/>
</dbReference>
<protein>
    <submittedName>
        <fullName evidence="1">Uncharacterized protein</fullName>
    </submittedName>
</protein>
<proteinExistence type="predicted"/>
<reference evidence="1" key="1">
    <citation type="submission" date="2021-03" db="EMBL/GenBank/DDBJ databases">
        <title>Comparative genomics and phylogenomic investigation of the class Geoglossomycetes provide insights into ecological specialization and systematics.</title>
        <authorList>
            <person name="Melie T."/>
            <person name="Pirro S."/>
            <person name="Miller A.N."/>
            <person name="Quandt A."/>
        </authorList>
    </citation>
    <scope>NUCLEOTIDE SEQUENCE</scope>
    <source>
        <strain evidence="1">GBOQ0MN5Z8</strain>
    </source>
</reference>
<dbReference type="AlphaFoldDB" id="A0A9P8I8N8"/>
<gene>
    <name evidence="1" type="ORF">FGG08_001157</name>
</gene>